<name>A0AAF0DP88_9EURO</name>
<organism evidence="2 3">
    <name type="scientific">Emydomyces testavorans</name>
    <dbReference type="NCBI Taxonomy" id="2070801"/>
    <lineage>
        <taxon>Eukaryota</taxon>
        <taxon>Fungi</taxon>
        <taxon>Dikarya</taxon>
        <taxon>Ascomycota</taxon>
        <taxon>Pezizomycotina</taxon>
        <taxon>Eurotiomycetes</taxon>
        <taxon>Eurotiomycetidae</taxon>
        <taxon>Onygenales</taxon>
        <taxon>Nannizziopsiaceae</taxon>
        <taxon>Emydomyces</taxon>
    </lineage>
</organism>
<dbReference type="PANTHER" id="PTHR42345">
    <property type="entry name" value="TPR_REGION DOMAIN-CONTAINING PROTEIN"/>
    <property type="match status" value="1"/>
</dbReference>
<reference evidence="2" key="1">
    <citation type="submission" date="2023-03" db="EMBL/GenBank/DDBJ databases">
        <title>Emydomyces testavorans Genome Sequence.</title>
        <authorList>
            <person name="Hoyer L."/>
        </authorList>
    </citation>
    <scope>NUCLEOTIDE SEQUENCE</scope>
    <source>
        <strain evidence="2">16-2883</strain>
    </source>
</reference>
<dbReference type="EMBL" id="CP120631">
    <property type="protein sequence ID" value="WEW61387.1"/>
    <property type="molecule type" value="Genomic_DNA"/>
</dbReference>
<keyword evidence="3" id="KW-1185">Reference proteome</keyword>
<dbReference type="Proteomes" id="UP001219355">
    <property type="component" value="Chromosome 5"/>
</dbReference>
<protein>
    <submittedName>
        <fullName evidence="2">Uncharacterized protein</fullName>
    </submittedName>
</protein>
<evidence type="ECO:0000313" key="3">
    <source>
        <dbReference type="Proteomes" id="UP001219355"/>
    </source>
</evidence>
<dbReference type="PANTHER" id="PTHR42345:SF2">
    <property type="entry name" value="HELICASE-LIKE PROTEIN"/>
    <property type="match status" value="1"/>
</dbReference>
<accession>A0AAF0DP88</accession>
<evidence type="ECO:0000313" key="2">
    <source>
        <dbReference type="EMBL" id="WEW61387.1"/>
    </source>
</evidence>
<proteinExistence type="predicted"/>
<evidence type="ECO:0000256" key="1">
    <source>
        <dbReference type="SAM" id="MobiDB-lite"/>
    </source>
</evidence>
<gene>
    <name evidence="2" type="ORF">PRK78_006877</name>
</gene>
<feature type="region of interest" description="Disordered" evidence="1">
    <location>
        <begin position="788"/>
        <end position="811"/>
    </location>
</feature>
<sequence length="947" mass="105880">MAQDVTGDPGLHTPAALQEAYEAAAGIHMEHVDNVHQPDASFSERELKEIFSGAPHFLLERGRSALWYPHILFPWDDNTSIQNLRDRKPLSHPSHSLSTLHAHLPVCRDLGSTKLTTDSTGCSGAIRPTFDLGVYEVPNMLSSRAKESGCIGFRNYLELPVAHASQYIAFTHSDPSHKEIFPKTLPSRPNDPYSYCRARIVLDRADLLGEGPNAWRRLGIRYSSVKTITERLTKICEVREDVYTSQKTSILDRESLSQLNDELFSKFLYPLPKELMDFVPAEPGSLKYQIVVLMQILLVKGAWIDFSLVEWRIRAGQLLWEVPPHQDGDCLDSLTEDWDEGIERKWLLLQFVLTGELVLRVDAAVKLGILAGIKSVSITPQDIYQLNELRTRQIDWGIISGRRAVENLRFKYSPNDITEDQPLSGYKSRTARIRRKFSRSKQGELSTVDSAWHCRILPRHPLRQLGGFFAFAEALKWPGVEKLKANMNSKVAAALRNEQSMTKAFDSPLTTRPVANLQHPLEKEDMYRKSTTLRLIHLQVPPDDAETDRYYLGGWASRSWLSGFVIPGEPTNDLLMATLLENDPQALKTLGPIANLYGGFIYESRSWWSKLCIVGRVLSTRCPRSVCMGWVASDILPQTEDGENISDGWLEIDAKDNHAPRGEARISQGNRVLLDSSPLGAEGDLTPRAFSLPVDNPDTGSSAITIKFERLTLSIHGGEEQGEEQTEQTKRGLPQKASAFASFTVEQPLSRPELVVFPLTFNAQFISSYTCLPPLGYVAQCGTLAPGPQGQTRRQQHVHPAVPEDDGDGDLGETEMLARKLSHSSHPRLPGHPLHSASFPYSCIPISILAKMPTLQDIRPRISFMTSPWDFLNFADPARQWNRLRRPETYIIDARGSVDKETYVRAWCSAVGTDAVVARVGRTCLACSIREARAANVCVVIRVGAVS</sequence>
<dbReference type="AlphaFoldDB" id="A0AAF0DP88"/>